<protein>
    <recommendedName>
        <fullName evidence="2">DUF5667 domain-containing protein</fullName>
    </recommendedName>
</protein>
<gene>
    <name evidence="3" type="ORF">LCGC14_2025820</name>
</gene>
<feature type="coiled-coil region" evidence="1">
    <location>
        <begin position="151"/>
        <end position="191"/>
    </location>
</feature>
<dbReference type="Pfam" id="PF18915">
    <property type="entry name" value="DUF5667"/>
    <property type="match status" value="1"/>
</dbReference>
<proteinExistence type="predicted"/>
<organism evidence="3">
    <name type="scientific">marine sediment metagenome</name>
    <dbReference type="NCBI Taxonomy" id="412755"/>
    <lineage>
        <taxon>unclassified sequences</taxon>
        <taxon>metagenomes</taxon>
        <taxon>ecological metagenomes</taxon>
    </lineage>
</organism>
<feature type="domain" description="DUF5667" evidence="2">
    <location>
        <begin position="126"/>
        <end position="217"/>
    </location>
</feature>
<keyword evidence="1" id="KW-0175">Coiled coil</keyword>
<name>A0A0F9H9K3_9ZZZZ</name>
<sequence>MTNKIKLFFILAILGLALGKAIYAQGVTLSQEISEIICSIEEPCSEGLECISFPEIGLRCAEPNACSYYECPENTQCLVAESYPLQVICSPLVVTEEPEDTETVEQAINLDEDVQPADLEVYPPTILPDSPFYFLKNLGRGIRTFFTFNPLAKTELREKFANEKLMELKRMVEMNKSANAIRSAAQNYQEEVETVKKFAERIRTTAQENEQVETFLDKYIQQQALHNRVLRKLADQVPAEVLEKIQATRELHLEKFSEVMQKLEDKDKIAERLEKNLDLVKGSNFKYFINIGIVEALKEKLPEDIRVKIEEKQEEMLGKLHEKLEALPAEKLESFTPYIKQISGDKMKYLDIIGTLEGKKLSDKLRPIIEAARDGLETNQ</sequence>
<dbReference type="InterPro" id="IPR043725">
    <property type="entry name" value="DUF5667"/>
</dbReference>
<dbReference type="EMBL" id="LAZR01023489">
    <property type="protein sequence ID" value="KKL78340.1"/>
    <property type="molecule type" value="Genomic_DNA"/>
</dbReference>
<evidence type="ECO:0000313" key="3">
    <source>
        <dbReference type="EMBL" id="KKL78340.1"/>
    </source>
</evidence>
<accession>A0A0F9H9K3</accession>
<dbReference type="AlphaFoldDB" id="A0A0F9H9K3"/>
<evidence type="ECO:0000256" key="1">
    <source>
        <dbReference type="SAM" id="Coils"/>
    </source>
</evidence>
<comment type="caution">
    <text evidence="3">The sequence shown here is derived from an EMBL/GenBank/DDBJ whole genome shotgun (WGS) entry which is preliminary data.</text>
</comment>
<reference evidence="3" key="1">
    <citation type="journal article" date="2015" name="Nature">
        <title>Complex archaea that bridge the gap between prokaryotes and eukaryotes.</title>
        <authorList>
            <person name="Spang A."/>
            <person name="Saw J.H."/>
            <person name="Jorgensen S.L."/>
            <person name="Zaremba-Niedzwiedzka K."/>
            <person name="Martijn J."/>
            <person name="Lind A.E."/>
            <person name="van Eijk R."/>
            <person name="Schleper C."/>
            <person name="Guy L."/>
            <person name="Ettema T.J."/>
        </authorList>
    </citation>
    <scope>NUCLEOTIDE SEQUENCE</scope>
</reference>
<evidence type="ECO:0000259" key="2">
    <source>
        <dbReference type="Pfam" id="PF18915"/>
    </source>
</evidence>